<dbReference type="Pfam" id="PF10433">
    <property type="entry name" value="Beta-prop_RSE1_1st"/>
    <property type="match status" value="1"/>
</dbReference>
<organism evidence="2 3">
    <name type="scientific">Streblomastix strix</name>
    <dbReference type="NCBI Taxonomy" id="222440"/>
    <lineage>
        <taxon>Eukaryota</taxon>
        <taxon>Metamonada</taxon>
        <taxon>Preaxostyla</taxon>
        <taxon>Oxymonadida</taxon>
        <taxon>Streblomastigidae</taxon>
        <taxon>Streblomastix</taxon>
    </lineage>
</organism>
<dbReference type="InterPro" id="IPR050358">
    <property type="entry name" value="RSE1/DDB1/CFT1"/>
</dbReference>
<dbReference type="Gene3D" id="2.130.10.10">
    <property type="entry name" value="YVTN repeat-like/Quinoprotein amine dehydrogenase"/>
    <property type="match status" value="1"/>
</dbReference>
<comment type="caution">
    <text evidence="2">The sequence shown here is derived from an EMBL/GenBank/DDBJ whole genome shotgun (WGS) entry which is preliminary data.</text>
</comment>
<dbReference type="EMBL" id="SNRW01016443">
    <property type="protein sequence ID" value="KAA6369369.1"/>
    <property type="molecule type" value="Genomic_DNA"/>
</dbReference>
<accession>A0A5J4UFH7</accession>
<name>A0A5J4UFH7_9EUKA</name>
<dbReference type="AlphaFoldDB" id="A0A5J4UFH7"/>
<evidence type="ECO:0000313" key="3">
    <source>
        <dbReference type="Proteomes" id="UP000324800"/>
    </source>
</evidence>
<dbReference type="Proteomes" id="UP000324800">
    <property type="component" value="Unassembled WGS sequence"/>
</dbReference>
<sequence length="280" mass="31906">MGCSAGCCYDSQKSYMKLDSIWNIQLFFKTLHNGSTRYPPLFPPQRITAKISEEQIEEEGGNEEIVAHLSSRDKIFKKEALLTQNTLLNCYVYIKFVYEDSEDDQEELEDETDDNSQVEDDYQMLVSTIIPPGAVIGSCLLESELNSNFQFLIIAKVQSLEIYRISRSAMIPISSIPINGRISVFEKMKLAFDKQESVVVLTQKHQLCIFDFDEHTHDLVTKVSTSVLDLVGRKLSREPIVVIDPQSKMIVMHIYQELLKIIPLDSSGRLREAFNVSPIV</sequence>
<evidence type="ECO:0000259" key="1">
    <source>
        <dbReference type="Pfam" id="PF10433"/>
    </source>
</evidence>
<proteinExistence type="predicted"/>
<feature type="domain" description="RSE1/DDB1/CPSF1 first beta-propeller" evidence="1">
    <location>
        <begin position="147"/>
        <end position="270"/>
    </location>
</feature>
<protein>
    <recommendedName>
        <fullName evidence="1">RSE1/DDB1/CPSF1 first beta-propeller domain-containing protein</fullName>
    </recommendedName>
</protein>
<reference evidence="2 3" key="1">
    <citation type="submission" date="2019-03" db="EMBL/GenBank/DDBJ databases">
        <title>Single cell metagenomics reveals metabolic interactions within the superorganism composed of flagellate Streblomastix strix and complex community of Bacteroidetes bacteria on its surface.</title>
        <authorList>
            <person name="Treitli S.C."/>
            <person name="Kolisko M."/>
            <person name="Husnik F."/>
            <person name="Keeling P."/>
            <person name="Hampl V."/>
        </authorList>
    </citation>
    <scope>NUCLEOTIDE SEQUENCE [LARGE SCALE GENOMIC DNA]</scope>
    <source>
        <strain evidence="2">ST1C</strain>
    </source>
</reference>
<dbReference type="InterPro" id="IPR015943">
    <property type="entry name" value="WD40/YVTN_repeat-like_dom_sf"/>
</dbReference>
<dbReference type="OrthoDB" id="433457at2759"/>
<evidence type="ECO:0000313" key="2">
    <source>
        <dbReference type="EMBL" id="KAA6369369.1"/>
    </source>
</evidence>
<dbReference type="InterPro" id="IPR018846">
    <property type="entry name" value="Beta-prop_RSE1/DDB1/CPSF1_1st"/>
</dbReference>
<dbReference type="PANTHER" id="PTHR10644">
    <property type="entry name" value="DNA REPAIR/RNA PROCESSING CPSF FAMILY"/>
    <property type="match status" value="1"/>
</dbReference>
<gene>
    <name evidence="2" type="ORF">EZS28_035104</name>
</gene>